<dbReference type="Gene3D" id="3.30.1240.10">
    <property type="match status" value="1"/>
</dbReference>
<dbReference type="STRING" id="363870.NG54_08350"/>
<dbReference type="InterPro" id="IPR023214">
    <property type="entry name" value="HAD_sf"/>
</dbReference>
<dbReference type="InterPro" id="IPR000150">
    <property type="entry name" value="Cof"/>
</dbReference>
<organism evidence="1 2">
    <name type="scientific">Heyndrickxia ginsengihumi</name>
    <dbReference type="NCBI Taxonomy" id="363870"/>
    <lineage>
        <taxon>Bacteria</taxon>
        <taxon>Bacillati</taxon>
        <taxon>Bacillota</taxon>
        <taxon>Bacilli</taxon>
        <taxon>Bacillales</taxon>
        <taxon>Bacillaceae</taxon>
        <taxon>Heyndrickxia</taxon>
    </lineage>
</organism>
<dbReference type="AlphaFoldDB" id="A0A0A6VDJ2"/>
<dbReference type="PANTHER" id="PTHR10000">
    <property type="entry name" value="PHOSPHOSERINE PHOSPHATASE"/>
    <property type="match status" value="1"/>
</dbReference>
<dbReference type="InterPro" id="IPR036412">
    <property type="entry name" value="HAD-like_sf"/>
</dbReference>
<accession>A0A0A6VDJ2</accession>
<dbReference type="GO" id="GO:0005829">
    <property type="term" value="C:cytosol"/>
    <property type="evidence" value="ECO:0007669"/>
    <property type="project" value="TreeGrafter"/>
</dbReference>
<dbReference type="GO" id="GO:0000287">
    <property type="term" value="F:magnesium ion binding"/>
    <property type="evidence" value="ECO:0007669"/>
    <property type="project" value="TreeGrafter"/>
</dbReference>
<dbReference type="RefSeq" id="WP_035354362.1">
    <property type="nucleotide sequence ID" value="NZ_JBCNRP010000009.1"/>
</dbReference>
<dbReference type="SFLD" id="SFLDG01140">
    <property type="entry name" value="C2.B:_Phosphomannomutase_and_P"/>
    <property type="match status" value="1"/>
</dbReference>
<dbReference type="EMBL" id="JRUN01000020">
    <property type="protein sequence ID" value="KHD85563.1"/>
    <property type="molecule type" value="Genomic_DNA"/>
</dbReference>
<dbReference type="GO" id="GO:0016791">
    <property type="term" value="F:phosphatase activity"/>
    <property type="evidence" value="ECO:0007669"/>
    <property type="project" value="TreeGrafter"/>
</dbReference>
<proteinExistence type="predicted"/>
<evidence type="ECO:0000313" key="2">
    <source>
        <dbReference type="Proteomes" id="UP000030588"/>
    </source>
</evidence>
<dbReference type="Pfam" id="PF08282">
    <property type="entry name" value="Hydrolase_3"/>
    <property type="match status" value="1"/>
</dbReference>
<dbReference type="SUPFAM" id="SSF56784">
    <property type="entry name" value="HAD-like"/>
    <property type="match status" value="1"/>
</dbReference>
<reference evidence="1 2" key="1">
    <citation type="submission" date="2014-10" db="EMBL/GenBank/DDBJ databases">
        <title>Draft genome of phytase producing Bacillus ginsengihumi strain M2.11.</title>
        <authorList>
            <person name="Toymentseva A."/>
            <person name="Boulygina E.A."/>
            <person name="Kazakov S.V."/>
            <person name="Kayumov I."/>
            <person name="Suleimanova A.D."/>
            <person name="Mardanova A.M."/>
            <person name="Maria S.N."/>
            <person name="Sergey M.Y."/>
            <person name="Sharipova M.R."/>
        </authorList>
    </citation>
    <scope>NUCLEOTIDE SEQUENCE [LARGE SCALE GENOMIC DNA]</scope>
    <source>
        <strain evidence="1 2">M2.11</strain>
    </source>
</reference>
<dbReference type="NCBIfam" id="TIGR00099">
    <property type="entry name" value="Cof-subfamily"/>
    <property type="match status" value="1"/>
</dbReference>
<name>A0A0A6VDJ2_9BACI</name>
<dbReference type="Proteomes" id="UP000030588">
    <property type="component" value="Unassembled WGS sequence"/>
</dbReference>
<gene>
    <name evidence="1" type="ORF">NG54_08350</name>
</gene>
<protein>
    <recommendedName>
        <fullName evidence="3">Cof-type HAD-IIB family hydrolase</fullName>
    </recommendedName>
</protein>
<dbReference type="OrthoDB" id="9810101at2"/>
<dbReference type="PANTHER" id="PTHR10000:SF25">
    <property type="entry name" value="PHOSPHATASE YKRA-RELATED"/>
    <property type="match status" value="1"/>
</dbReference>
<comment type="caution">
    <text evidence="1">The sequence shown here is derived from an EMBL/GenBank/DDBJ whole genome shotgun (WGS) entry which is preliminary data.</text>
</comment>
<evidence type="ECO:0000313" key="1">
    <source>
        <dbReference type="EMBL" id="KHD85563.1"/>
    </source>
</evidence>
<dbReference type="SFLD" id="SFLDS00003">
    <property type="entry name" value="Haloacid_Dehalogenase"/>
    <property type="match status" value="1"/>
</dbReference>
<evidence type="ECO:0008006" key="3">
    <source>
        <dbReference type="Google" id="ProtNLM"/>
    </source>
</evidence>
<dbReference type="Gene3D" id="3.40.50.1000">
    <property type="entry name" value="HAD superfamily/HAD-like"/>
    <property type="match status" value="1"/>
</dbReference>
<sequence length="263" mass="29536">MKNKQTIFFDLDGTLLTSKLTIATSSIAAINRLIEQGAEPVIATGRTLCEIGHILEETGIQSCVAMNGQYVIYNGKLIYENPFNKQQVESLHMEASRNGHEMAFYNADHIHVTAAHSELISKNYQRVGGKYPTVDSSIYLKEPTHLMLLFCKEGEEKYYQERFPHFQFIRNSPFGCDVYPVGTSKASGIEQLISWQQQSLEFTYAFGDGLNDIEMFEVVKHTVAMGNAVDVLKEKAEYVTTSNDEDGISNGLQLCGLLQTIHY</sequence>